<gene>
    <name evidence="1" type="ORF">Nepgr_011602</name>
</gene>
<keyword evidence="2" id="KW-1185">Reference proteome</keyword>
<name>A0AAD3SFT6_NEPGR</name>
<dbReference type="EMBL" id="BSYO01000009">
    <property type="protein sequence ID" value="GMH09761.1"/>
    <property type="molecule type" value="Genomic_DNA"/>
</dbReference>
<accession>A0AAD3SFT6</accession>
<reference evidence="1" key="1">
    <citation type="submission" date="2023-05" db="EMBL/GenBank/DDBJ databases">
        <title>Nepenthes gracilis genome sequencing.</title>
        <authorList>
            <person name="Fukushima K."/>
        </authorList>
    </citation>
    <scope>NUCLEOTIDE SEQUENCE</scope>
    <source>
        <strain evidence="1">SING2019-196</strain>
    </source>
</reference>
<dbReference type="AlphaFoldDB" id="A0AAD3SFT6"/>
<dbReference type="Proteomes" id="UP001279734">
    <property type="component" value="Unassembled WGS sequence"/>
</dbReference>
<comment type="caution">
    <text evidence="1">The sequence shown here is derived from an EMBL/GenBank/DDBJ whole genome shotgun (WGS) entry which is preliminary data.</text>
</comment>
<protein>
    <submittedName>
        <fullName evidence="1">Uncharacterized protein</fullName>
    </submittedName>
</protein>
<evidence type="ECO:0000313" key="2">
    <source>
        <dbReference type="Proteomes" id="UP001279734"/>
    </source>
</evidence>
<organism evidence="1 2">
    <name type="scientific">Nepenthes gracilis</name>
    <name type="common">Slender pitcher plant</name>
    <dbReference type="NCBI Taxonomy" id="150966"/>
    <lineage>
        <taxon>Eukaryota</taxon>
        <taxon>Viridiplantae</taxon>
        <taxon>Streptophyta</taxon>
        <taxon>Embryophyta</taxon>
        <taxon>Tracheophyta</taxon>
        <taxon>Spermatophyta</taxon>
        <taxon>Magnoliopsida</taxon>
        <taxon>eudicotyledons</taxon>
        <taxon>Gunneridae</taxon>
        <taxon>Pentapetalae</taxon>
        <taxon>Caryophyllales</taxon>
        <taxon>Nepenthaceae</taxon>
        <taxon>Nepenthes</taxon>
    </lineage>
</organism>
<sequence>MVLVPSGYCLADLAELMLDGLSLSQVPSGGRSYDVTSDDDFAPEMDGCLMQLVVDWCDLCCIELATADCFLPCKCSASLVMEFLMPGYSAAPVQGLLPFLGFGCFEVAVGAALYVAEAGTDAHVFWNLAAVFCVGMRGAVRPCCCSWFQFAGGCQFMQKLGPVSC</sequence>
<proteinExistence type="predicted"/>
<evidence type="ECO:0000313" key="1">
    <source>
        <dbReference type="EMBL" id="GMH09761.1"/>
    </source>
</evidence>